<dbReference type="OrthoDB" id="8442777at2"/>
<name>A0A3P1SSR5_9GAMM</name>
<dbReference type="GO" id="GO:0006633">
    <property type="term" value="P:fatty acid biosynthetic process"/>
    <property type="evidence" value="ECO:0007669"/>
    <property type="project" value="UniProtKB-KW"/>
</dbReference>
<protein>
    <submittedName>
        <fullName evidence="5">DUF479 domain-containing protein</fullName>
    </submittedName>
</protein>
<sequence length="205" mass="23842">MNFFAHLVLSEPNVHSRVGNLLGDFARGIDTEQLHPQLKLGLQNHRRIDQFTDQHPKVLQMKRSFTRQRRRFAGIALDVLFDHFLLQHWAQLSPEPKAQVIEQLYADLQSGQSLMPERMQQVTSRLVEYDWFRSYESLDGVAYALERIATRIRFPHEFSGIGQELELHYEQFDAGFQLFIVDLLRTFPAPLMHPVPDFPTLDSAG</sequence>
<dbReference type="InterPro" id="IPR007431">
    <property type="entry name" value="ACP_PD"/>
</dbReference>
<proteinExistence type="predicted"/>
<evidence type="ECO:0000256" key="4">
    <source>
        <dbReference type="ARBA" id="ARBA00023160"/>
    </source>
</evidence>
<keyword evidence="1" id="KW-0444">Lipid biosynthesis</keyword>
<dbReference type="AlphaFoldDB" id="A0A3P1SSR5"/>
<comment type="caution">
    <text evidence="5">The sequence shown here is derived from an EMBL/GenBank/DDBJ whole genome shotgun (WGS) entry which is preliminary data.</text>
</comment>
<keyword evidence="6" id="KW-1185">Reference proteome</keyword>
<dbReference type="RefSeq" id="WP_124925845.1">
    <property type="nucleotide sequence ID" value="NZ_BMOH01000006.1"/>
</dbReference>
<evidence type="ECO:0000256" key="3">
    <source>
        <dbReference type="ARBA" id="ARBA00023098"/>
    </source>
</evidence>
<dbReference type="PIRSF" id="PIRSF011489">
    <property type="entry name" value="DUF479"/>
    <property type="match status" value="1"/>
</dbReference>
<accession>A0A3P1SSR5</accession>
<dbReference type="Pfam" id="PF04336">
    <property type="entry name" value="ACP_PD"/>
    <property type="match status" value="1"/>
</dbReference>
<keyword evidence="2" id="KW-0378">Hydrolase</keyword>
<evidence type="ECO:0000313" key="5">
    <source>
        <dbReference type="EMBL" id="RRC99655.1"/>
    </source>
</evidence>
<evidence type="ECO:0000256" key="1">
    <source>
        <dbReference type="ARBA" id="ARBA00022516"/>
    </source>
</evidence>
<keyword evidence="4" id="KW-0276">Fatty acid metabolism</keyword>
<evidence type="ECO:0000313" key="6">
    <source>
        <dbReference type="Proteomes" id="UP000267535"/>
    </source>
</evidence>
<keyword evidence="3" id="KW-0443">Lipid metabolism</keyword>
<gene>
    <name evidence="5" type="ORF">EHS89_09155</name>
</gene>
<keyword evidence="4" id="KW-0275">Fatty acid biosynthesis</keyword>
<dbReference type="PANTHER" id="PTHR38764">
    <property type="entry name" value="ACYL CARRIER PROTEIN PHOSPHODIESTERASE"/>
    <property type="match status" value="1"/>
</dbReference>
<reference evidence="5 6" key="1">
    <citation type="submission" date="2018-11" db="EMBL/GenBank/DDBJ databases">
        <title>The draft genome sequence of Amphritea balenae JAMM 1525T.</title>
        <authorList>
            <person name="Fang Z."/>
            <person name="Zhang Y."/>
            <person name="Han X."/>
        </authorList>
    </citation>
    <scope>NUCLEOTIDE SEQUENCE [LARGE SCALE GENOMIC DNA]</scope>
    <source>
        <strain evidence="5 6">JAMM 1525</strain>
    </source>
</reference>
<dbReference type="GO" id="GO:0008770">
    <property type="term" value="F:[acyl-carrier-protein] phosphodiesterase activity"/>
    <property type="evidence" value="ECO:0007669"/>
    <property type="project" value="InterPro"/>
</dbReference>
<dbReference type="PANTHER" id="PTHR38764:SF1">
    <property type="entry name" value="ACYL CARRIER PROTEIN PHOSPHODIESTERASE"/>
    <property type="match status" value="1"/>
</dbReference>
<evidence type="ECO:0000256" key="2">
    <source>
        <dbReference type="ARBA" id="ARBA00022801"/>
    </source>
</evidence>
<dbReference type="EMBL" id="RQXV01000004">
    <property type="protein sequence ID" value="RRC99655.1"/>
    <property type="molecule type" value="Genomic_DNA"/>
</dbReference>
<organism evidence="5 6">
    <name type="scientific">Amphritea balenae</name>
    <dbReference type="NCBI Taxonomy" id="452629"/>
    <lineage>
        <taxon>Bacteria</taxon>
        <taxon>Pseudomonadati</taxon>
        <taxon>Pseudomonadota</taxon>
        <taxon>Gammaproteobacteria</taxon>
        <taxon>Oceanospirillales</taxon>
        <taxon>Oceanospirillaceae</taxon>
        <taxon>Amphritea</taxon>
    </lineage>
</organism>
<dbReference type="Proteomes" id="UP000267535">
    <property type="component" value="Unassembled WGS sequence"/>
</dbReference>